<evidence type="ECO:0000256" key="1">
    <source>
        <dbReference type="SAM" id="Phobius"/>
    </source>
</evidence>
<keyword evidence="1" id="KW-0472">Membrane</keyword>
<reference evidence="2 3" key="1">
    <citation type="submission" date="2018-12" db="EMBL/GenBank/DDBJ databases">
        <title>Bacillus chawlae sp. nov., Bacillus glennii sp. nov., and Bacillus saganii sp. nov. Isolated from the Vehicle Assembly Building at Kennedy Space Center where the Viking Spacecraft were Assembled.</title>
        <authorList>
            <person name="Seuylemezian A."/>
            <person name="Vaishampayan P."/>
        </authorList>
    </citation>
    <scope>NUCLEOTIDE SEQUENCE [LARGE SCALE GENOMIC DNA]</scope>
    <source>
        <strain evidence="2 3">L5</strain>
    </source>
</reference>
<dbReference type="Proteomes" id="UP000267430">
    <property type="component" value="Unassembled WGS sequence"/>
</dbReference>
<feature type="transmembrane region" description="Helical" evidence="1">
    <location>
        <begin position="21"/>
        <end position="51"/>
    </location>
</feature>
<dbReference type="RefSeq" id="WP_126866363.1">
    <property type="nucleotide sequence ID" value="NZ_JAUSTX010000009.1"/>
</dbReference>
<feature type="transmembrane region" description="Helical" evidence="1">
    <location>
        <begin position="57"/>
        <end position="78"/>
    </location>
</feature>
<protein>
    <submittedName>
        <fullName evidence="2">Uncharacterized protein</fullName>
    </submittedName>
</protein>
<evidence type="ECO:0000313" key="3">
    <source>
        <dbReference type="Proteomes" id="UP000267430"/>
    </source>
</evidence>
<gene>
    <name evidence="2" type="ORF">ELQ35_17190</name>
</gene>
<dbReference type="AlphaFoldDB" id="A0A3S1B2D6"/>
<name>A0A3S1B2D6_9BACI</name>
<dbReference type="EMBL" id="RYZZ01000030">
    <property type="protein sequence ID" value="RUQ27090.1"/>
    <property type="molecule type" value="Genomic_DNA"/>
</dbReference>
<accession>A0A3S1B2D6</accession>
<comment type="caution">
    <text evidence="2">The sequence shown here is derived from an EMBL/GenBank/DDBJ whole genome shotgun (WGS) entry which is preliminary data.</text>
</comment>
<sequence>MMYDLFTGRFEYLNKLFARSLLQGFSLAAFWSPYFAGIIAFVGLFLALFILEKWLHFNVLLLISILAISYSIAWSLAIKKIKQYVFSLKDYFTNVALNVHTESIMIISATFFSQRVLLTNFPAFLSSLF</sequence>
<keyword evidence="1" id="KW-1133">Transmembrane helix</keyword>
<evidence type="ECO:0000313" key="2">
    <source>
        <dbReference type="EMBL" id="RUQ27090.1"/>
    </source>
</evidence>
<keyword evidence="1" id="KW-0812">Transmembrane</keyword>
<proteinExistence type="predicted"/>
<keyword evidence="3" id="KW-1185">Reference proteome</keyword>
<dbReference type="OrthoDB" id="3171527at2"/>
<organism evidence="2 3">
    <name type="scientific">Peribacillus cavernae</name>
    <dbReference type="NCBI Taxonomy" id="1674310"/>
    <lineage>
        <taxon>Bacteria</taxon>
        <taxon>Bacillati</taxon>
        <taxon>Bacillota</taxon>
        <taxon>Bacilli</taxon>
        <taxon>Bacillales</taxon>
        <taxon>Bacillaceae</taxon>
        <taxon>Peribacillus</taxon>
    </lineage>
</organism>